<dbReference type="Gene3D" id="3.40.50.150">
    <property type="entry name" value="Vaccinia Virus protein VP39"/>
    <property type="match status" value="1"/>
</dbReference>
<keyword evidence="4" id="KW-1185">Reference proteome</keyword>
<evidence type="ECO:0000313" key="3">
    <source>
        <dbReference type="EMBL" id="SLM50212.1"/>
    </source>
</evidence>
<accession>A0A1W1IB40</accession>
<evidence type="ECO:0008006" key="5">
    <source>
        <dbReference type="Google" id="ProtNLM"/>
    </source>
</evidence>
<dbReference type="Proteomes" id="UP000192042">
    <property type="component" value="Chromosome I"/>
</dbReference>
<sequence>MAGTGFSNSMVVAELRYIQSVREAREFKNPDTWVRRFIPTFRRWQCALLSSRKLADLRSDPFYYYLVARTEYYDRLFLNAIEDNVRFIINVGCGTDTRPYRFNDALEKKGIKVLECDQPVAIAQKEEMSRRQGVFDHVAYMSVNLNDAAWPELESWLSRNRTGKGFVFMEGVSPYVNTDTFDRFLSLLAKELLPGSRVAYDFKLNGVKDDFGRTGRTQHPFRLPAARETISDYHKKFGYRLEHMELGSELSVRLLAGIKQMGAALFEEDALLQLEVMD</sequence>
<proteinExistence type="predicted"/>
<protein>
    <recommendedName>
        <fullName evidence="5">S-adenosyl-L-methionine-dependent methyltransferase</fullName>
    </recommendedName>
</protein>
<dbReference type="PANTHER" id="PTHR43619:SF2">
    <property type="entry name" value="S-ADENOSYL-L-METHIONINE-DEPENDENT METHYLTRANSFERASES SUPERFAMILY PROTEIN"/>
    <property type="match status" value="1"/>
</dbReference>
<name>A0A1W1IB40_9BACT</name>
<dbReference type="KEGG" id="nja:NSJP_4045"/>
<keyword evidence="2" id="KW-0808">Transferase</keyword>
<dbReference type="GO" id="GO:0008168">
    <property type="term" value="F:methyltransferase activity"/>
    <property type="evidence" value="ECO:0007669"/>
    <property type="project" value="UniProtKB-KW"/>
</dbReference>
<evidence type="ECO:0000313" key="4">
    <source>
        <dbReference type="Proteomes" id="UP000192042"/>
    </source>
</evidence>
<dbReference type="AlphaFoldDB" id="A0A1W1IB40"/>
<dbReference type="RefSeq" id="WP_080888339.1">
    <property type="nucleotide sequence ID" value="NZ_LT828648.1"/>
</dbReference>
<dbReference type="EMBL" id="LT828648">
    <property type="protein sequence ID" value="SLM50212.1"/>
    <property type="molecule type" value="Genomic_DNA"/>
</dbReference>
<dbReference type="Pfam" id="PF04072">
    <property type="entry name" value="LCM"/>
    <property type="match status" value="1"/>
</dbReference>
<dbReference type="GO" id="GO:0032259">
    <property type="term" value="P:methylation"/>
    <property type="evidence" value="ECO:0007669"/>
    <property type="project" value="UniProtKB-KW"/>
</dbReference>
<dbReference type="InterPro" id="IPR029063">
    <property type="entry name" value="SAM-dependent_MTases_sf"/>
</dbReference>
<evidence type="ECO:0000256" key="2">
    <source>
        <dbReference type="ARBA" id="ARBA00022679"/>
    </source>
</evidence>
<dbReference type="InterPro" id="IPR007213">
    <property type="entry name" value="Ppm1/Ppm2/Tcmp"/>
</dbReference>
<dbReference type="SUPFAM" id="SSF53335">
    <property type="entry name" value="S-adenosyl-L-methionine-dependent methyltransferases"/>
    <property type="match status" value="1"/>
</dbReference>
<dbReference type="OrthoDB" id="9806164at2"/>
<gene>
    <name evidence="3" type="ORF">NSJP_4045</name>
</gene>
<dbReference type="STRING" id="1325564.NSJP_4045"/>
<keyword evidence="1" id="KW-0489">Methyltransferase</keyword>
<dbReference type="PANTHER" id="PTHR43619">
    <property type="entry name" value="S-ADENOSYL-L-METHIONINE-DEPENDENT METHYLTRANSFERASE YKTD-RELATED"/>
    <property type="match status" value="1"/>
</dbReference>
<evidence type="ECO:0000256" key="1">
    <source>
        <dbReference type="ARBA" id="ARBA00022603"/>
    </source>
</evidence>
<organism evidence="3 4">
    <name type="scientific">Nitrospira japonica</name>
    <dbReference type="NCBI Taxonomy" id="1325564"/>
    <lineage>
        <taxon>Bacteria</taxon>
        <taxon>Pseudomonadati</taxon>
        <taxon>Nitrospirota</taxon>
        <taxon>Nitrospiria</taxon>
        <taxon>Nitrospirales</taxon>
        <taxon>Nitrospiraceae</taxon>
        <taxon>Nitrospira</taxon>
    </lineage>
</organism>
<reference evidence="3 4" key="1">
    <citation type="submission" date="2017-03" db="EMBL/GenBank/DDBJ databases">
        <authorList>
            <person name="Afonso C.L."/>
            <person name="Miller P.J."/>
            <person name="Scott M.A."/>
            <person name="Spackman E."/>
            <person name="Goraichik I."/>
            <person name="Dimitrov K.M."/>
            <person name="Suarez D.L."/>
            <person name="Swayne D.E."/>
        </authorList>
    </citation>
    <scope>NUCLEOTIDE SEQUENCE [LARGE SCALE GENOMIC DNA]</scope>
    <source>
        <strain evidence="3">Genome sequencing of Nitrospira japonica strain NJ11</strain>
    </source>
</reference>